<protein>
    <submittedName>
        <fullName evidence="1">Putative motility protein</fullName>
    </submittedName>
</protein>
<dbReference type="AlphaFoldDB" id="A0A6L5YGH9"/>
<dbReference type="Pfam" id="PF14070">
    <property type="entry name" value="YjfB_motility"/>
    <property type="match status" value="1"/>
</dbReference>
<keyword evidence="2" id="KW-1185">Reference proteome</keyword>
<reference evidence="1 2" key="1">
    <citation type="submission" date="2019-08" db="EMBL/GenBank/DDBJ databases">
        <title>In-depth cultivation of the pig gut microbiome towards novel bacterial diversity and tailored functional studies.</title>
        <authorList>
            <person name="Wylensek D."/>
            <person name="Hitch T.C.A."/>
            <person name="Clavel T."/>
        </authorList>
    </citation>
    <scope>NUCLEOTIDE SEQUENCE [LARGE SCALE GENOMIC DNA]</scope>
    <source>
        <strain evidence="1 2">WCA3-601-WT-6H</strain>
    </source>
</reference>
<comment type="caution">
    <text evidence="1">The sequence shown here is derived from an EMBL/GenBank/DDBJ whole genome shotgun (WGS) entry which is preliminary data.</text>
</comment>
<proteinExistence type="predicted"/>
<dbReference type="Proteomes" id="UP000476055">
    <property type="component" value="Unassembled WGS sequence"/>
</dbReference>
<evidence type="ECO:0000313" key="1">
    <source>
        <dbReference type="EMBL" id="MST57394.1"/>
    </source>
</evidence>
<dbReference type="InterPro" id="IPR025906">
    <property type="entry name" value="YjfB_motility"/>
</dbReference>
<dbReference type="RefSeq" id="WP_022154100.1">
    <property type="nucleotide sequence ID" value="NZ_VUMU01000003.1"/>
</dbReference>
<sequence>MDIAGLSMAMASTNLQNKVGTAMLGKAMDTNEALGQGLVQMIDSAAMERSVTPELGANIDLRL</sequence>
<name>A0A6L5YGH9_9FIRM</name>
<evidence type="ECO:0000313" key="2">
    <source>
        <dbReference type="Proteomes" id="UP000476055"/>
    </source>
</evidence>
<dbReference type="EMBL" id="VUMU01000003">
    <property type="protein sequence ID" value="MST57394.1"/>
    <property type="molecule type" value="Genomic_DNA"/>
</dbReference>
<gene>
    <name evidence="1" type="ORF">FYJ59_03920</name>
</gene>
<accession>A0A6L5YGH9</accession>
<organism evidence="1 2">
    <name type="scientific">Waltera intestinalis</name>
    <dbReference type="NCBI Taxonomy" id="2606635"/>
    <lineage>
        <taxon>Bacteria</taxon>
        <taxon>Bacillati</taxon>
        <taxon>Bacillota</taxon>
        <taxon>Clostridia</taxon>
        <taxon>Lachnospirales</taxon>
        <taxon>Lachnospiraceae</taxon>
        <taxon>Waltera</taxon>
    </lineage>
</organism>